<sequence length="216" mass="23423">MSESWFYFILLGISLAAPIGPVSLEMLKKGLFLGFCGAIAVGLGGLSADFVFMSVIYAGAATLFTHPLLQGGMMITGAAMLLFLGFQSFSKPVSSSLAERSETDVTCLKSYFIGFGIAILNPLNLMFWFGIYGSTLTNLSQNHTTAVVLIDSFYILLGVLLWNLLIASLVHGLRTSINDRTIYLINIAAGVLLLFFGVTFCYQAVDFLYLNSGWFG</sequence>
<keyword evidence="2" id="KW-1003">Cell membrane</keyword>
<organism evidence="7 8">
    <name type="scientific">Alteribacter keqinensis</name>
    <dbReference type="NCBI Taxonomy" id="2483800"/>
    <lineage>
        <taxon>Bacteria</taxon>
        <taxon>Bacillati</taxon>
        <taxon>Bacillota</taxon>
        <taxon>Bacilli</taxon>
        <taxon>Bacillales</taxon>
        <taxon>Bacillaceae</taxon>
        <taxon>Alteribacter</taxon>
    </lineage>
</organism>
<feature type="transmembrane region" description="Helical" evidence="6">
    <location>
        <begin position="110"/>
        <end position="132"/>
    </location>
</feature>
<feature type="transmembrane region" description="Helical" evidence="6">
    <location>
        <begin position="152"/>
        <end position="170"/>
    </location>
</feature>
<dbReference type="Proteomes" id="UP000278746">
    <property type="component" value="Unassembled WGS sequence"/>
</dbReference>
<dbReference type="EMBL" id="RHIB01000004">
    <property type="protein sequence ID" value="RNA66134.1"/>
    <property type="molecule type" value="Genomic_DNA"/>
</dbReference>
<dbReference type="Pfam" id="PF01810">
    <property type="entry name" value="LysE"/>
    <property type="match status" value="1"/>
</dbReference>
<accession>A0A3M7TLC6</accession>
<dbReference type="PANTHER" id="PTHR30086:SF6">
    <property type="entry name" value="AMINO ACID EFFLUX PROTEIN YCGF-RELATED"/>
    <property type="match status" value="1"/>
</dbReference>
<evidence type="ECO:0000313" key="7">
    <source>
        <dbReference type="EMBL" id="RNA66134.1"/>
    </source>
</evidence>
<dbReference type="GO" id="GO:0005886">
    <property type="term" value="C:plasma membrane"/>
    <property type="evidence" value="ECO:0007669"/>
    <property type="project" value="UniProtKB-SubCell"/>
</dbReference>
<feature type="transmembrane region" description="Helical" evidence="6">
    <location>
        <begin position="182"/>
        <end position="205"/>
    </location>
</feature>
<dbReference type="PANTHER" id="PTHR30086">
    <property type="entry name" value="ARGININE EXPORTER PROTEIN ARGO"/>
    <property type="match status" value="1"/>
</dbReference>
<evidence type="ECO:0000256" key="4">
    <source>
        <dbReference type="ARBA" id="ARBA00022989"/>
    </source>
</evidence>
<evidence type="ECO:0000313" key="8">
    <source>
        <dbReference type="Proteomes" id="UP000278746"/>
    </source>
</evidence>
<comment type="caution">
    <text evidence="7">The sequence shown here is derived from an EMBL/GenBank/DDBJ whole genome shotgun (WGS) entry which is preliminary data.</text>
</comment>
<keyword evidence="8" id="KW-1185">Reference proteome</keyword>
<evidence type="ECO:0000256" key="3">
    <source>
        <dbReference type="ARBA" id="ARBA00022692"/>
    </source>
</evidence>
<feature type="transmembrane region" description="Helical" evidence="6">
    <location>
        <begin position="68"/>
        <end position="89"/>
    </location>
</feature>
<keyword evidence="5 6" id="KW-0472">Membrane</keyword>
<evidence type="ECO:0000256" key="1">
    <source>
        <dbReference type="ARBA" id="ARBA00004651"/>
    </source>
</evidence>
<dbReference type="GO" id="GO:0015171">
    <property type="term" value="F:amino acid transmembrane transporter activity"/>
    <property type="evidence" value="ECO:0007669"/>
    <property type="project" value="TreeGrafter"/>
</dbReference>
<dbReference type="RefSeq" id="WP_122901452.1">
    <property type="nucleotide sequence ID" value="NZ_RHIB01000004.1"/>
</dbReference>
<dbReference type="AlphaFoldDB" id="A0A3M7TLC6"/>
<feature type="transmembrane region" description="Helical" evidence="6">
    <location>
        <begin position="31"/>
        <end position="56"/>
    </location>
</feature>
<dbReference type="OrthoDB" id="7874789at2"/>
<comment type="subcellular location">
    <subcellularLocation>
        <location evidence="1">Cell membrane</location>
        <topology evidence="1">Multi-pass membrane protein</topology>
    </subcellularLocation>
</comment>
<keyword evidence="3 6" id="KW-0812">Transmembrane</keyword>
<gene>
    <name evidence="7" type="ORF">EBO34_18550</name>
</gene>
<reference evidence="7 8" key="1">
    <citation type="submission" date="2018-10" db="EMBL/GenBank/DDBJ databases">
        <title>Bacillus Keqinensis sp. nov., a moderately halophilic bacterium isolated from a saline-alkaline lake.</title>
        <authorList>
            <person name="Wang H."/>
        </authorList>
    </citation>
    <scope>NUCLEOTIDE SEQUENCE [LARGE SCALE GENOMIC DNA]</scope>
    <source>
        <strain evidence="7 8">KQ-3</strain>
    </source>
</reference>
<evidence type="ECO:0000256" key="6">
    <source>
        <dbReference type="SAM" id="Phobius"/>
    </source>
</evidence>
<feature type="transmembrane region" description="Helical" evidence="6">
    <location>
        <begin position="6"/>
        <end position="24"/>
    </location>
</feature>
<evidence type="ECO:0000256" key="5">
    <source>
        <dbReference type="ARBA" id="ARBA00023136"/>
    </source>
</evidence>
<evidence type="ECO:0000256" key="2">
    <source>
        <dbReference type="ARBA" id="ARBA00022475"/>
    </source>
</evidence>
<protein>
    <submittedName>
        <fullName evidence="7">Amino acid transporter</fullName>
    </submittedName>
</protein>
<name>A0A3M7TLC6_9BACI</name>
<keyword evidence="4 6" id="KW-1133">Transmembrane helix</keyword>
<proteinExistence type="predicted"/>
<dbReference type="InterPro" id="IPR001123">
    <property type="entry name" value="LeuE-type"/>
</dbReference>